<dbReference type="EnsemblPlants" id="OGLUM11G10590.1">
    <property type="protein sequence ID" value="OGLUM11G10590.1"/>
    <property type="gene ID" value="OGLUM11G10590"/>
</dbReference>
<sequence length="242" mass="25435">MGKDFAPSFSSSLLPHSGASPTLLAPLPPILLTVTAPPMPLLAPNRIALPPCYYRGARSAGGKVMPAGSVSHDFPAGVFGRSEARAITGGTSATSTTVVSPWQRTPQGKALLSHPLLYSHSPSHQLVGNSCNPLHCRSIPSHVRLREAKISEDAEIAALATRCMQGQPTSGPAACGRVRKEREFRAELPLSTAAVLPANHGPAVGFTLCLHTCTSTFKSKKASTIDKELVEAQLVCFCSSSF</sequence>
<accession>A0A0E0BI88</accession>
<reference evidence="1" key="1">
    <citation type="submission" date="2015-04" db="UniProtKB">
        <authorList>
            <consortium name="EnsemblPlants"/>
        </authorList>
    </citation>
    <scope>IDENTIFICATION</scope>
</reference>
<proteinExistence type="predicted"/>
<dbReference type="Gramene" id="OGLUM11G10590.1">
    <property type="protein sequence ID" value="OGLUM11G10590.1"/>
    <property type="gene ID" value="OGLUM11G10590"/>
</dbReference>
<organism evidence="1">
    <name type="scientific">Oryza glumipatula</name>
    <dbReference type="NCBI Taxonomy" id="40148"/>
    <lineage>
        <taxon>Eukaryota</taxon>
        <taxon>Viridiplantae</taxon>
        <taxon>Streptophyta</taxon>
        <taxon>Embryophyta</taxon>
        <taxon>Tracheophyta</taxon>
        <taxon>Spermatophyta</taxon>
        <taxon>Magnoliopsida</taxon>
        <taxon>Liliopsida</taxon>
        <taxon>Poales</taxon>
        <taxon>Poaceae</taxon>
        <taxon>BOP clade</taxon>
        <taxon>Oryzoideae</taxon>
        <taxon>Oryzeae</taxon>
        <taxon>Oryzinae</taxon>
        <taxon>Oryza</taxon>
    </lineage>
</organism>
<reference evidence="1" key="2">
    <citation type="submission" date="2018-05" db="EMBL/GenBank/DDBJ databases">
        <title>OgluRS3 (Oryza glumaepatula Reference Sequence Version 3).</title>
        <authorList>
            <person name="Zhang J."/>
            <person name="Kudrna D."/>
            <person name="Lee S."/>
            <person name="Talag J."/>
            <person name="Welchert J."/>
            <person name="Wing R.A."/>
        </authorList>
    </citation>
    <scope>NUCLEOTIDE SEQUENCE [LARGE SCALE GENOMIC DNA]</scope>
</reference>
<evidence type="ECO:0000313" key="2">
    <source>
        <dbReference type="Proteomes" id="UP000026961"/>
    </source>
</evidence>
<evidence type="ECO:0000313" key="1">
    <source>
        <dbReference type="EnsemblPlants" id="OGLUM11G10590.1"/>
    </source>
</evidence>
<dbReference type="Proteomes" id="UP000026961">
    <property type="component" value="Chromosome 11"/>
</dbReference>
<keyword evidence="2" id="KW-1185">Reference proteome</keyword>
<dbReference type="AlphaFoldDB" id="A0A0E0BI88"/>
<name>A0A0E0BI88_9ORYZ</name>
<protein>
    <submittedName>
        <fullName evidence="1">Uncharacterized protein</fullName>
    </submittedName>
</protein>
<dbReference type="HOGENOM" id="CLU_1148754_0_0_1"/>